<feature type="transmembrane region" description="Helical" evidence="1">
    <location>
        <begin position="32"/>
        <end position="51"/>
    </location>
</feature>
<evidence type="ECO:0000313" key="3">
    <source>
        <dbReference type="Proteomes" id="UP001168821"/>
    </source>
</evidence>
<dbReference type="AlphaFoldDB" id="A0AA38IRW7"/>
<name>A0AA38IRW7_9CUCU</name>
<keyword evidence="1" id="KW-1133">Transmembrane helix</keyword>
<evidence type="ECO:0008006" key="4">
    <source>
        <dbReference type="Google" id="ProtNLM"/>
    </source>
</evidence>
<accession>A0AA38IRW7</accession>
<proteinExistence type="predicted"/>
<evidence type="ECO:0000256" key="1">
    <source>
        <dbReference type="SAM" id="Phobius"/>
    </source>
</evidence>
<keyword evidence="1" id="KW-0812">Transmembrane</keyword>
<protein>
    <recommendedName>
        <fullName evidence="4">Promethin</fullName>
    </recommendedName>
</protein>
<reference evidence="2" key="1">
    <citation type="journal article" date="2023" name="G3 (Bethesda)">
        <title>Whole genome assemblies of Zophobas morio and Tenebrio molitor.</title>
        <authorList>
            <person name="Kaur S."/>
            <person name="Stinson S.A."/>
            <person name="diCenzo G.C."/>
        </authorList>
    </citation>
    <scope>NUCLEOTIDE SEQUENCE</scope>
    <source>
        <strain evidence="2">QUZm001</strain>
    </source>
</reference>
<keyword evidence="3" id="KW-1185">Reference proteome</keyword>
<dbReference type="EMBL" id="JALNTZ010000003">
    <property type="protein sequence ID" value="KAJ3658751.1"/>
    <property type="molecule type" value="Genomic_DNA"/>
</dbReference>
<comment type="caution">
    <text evidence="2">The sequence shown here is derived from an EMBL/GenBank/DDBJ whole genome shotgun (WGS) entry which is preliminary data.</text>
</comment>
<organism evidence="2 3">
    <name type="scientific">Zophobas morio</name>
    <dbReference type="NCBI Taxonomy" id="2755281"/>
    <lineage>
        <taxon>Eukaryota</taxon>
        <taxon>Metazoa</taxon>
        <taxon>Ecdysozoa</taxon>
        <taxon>Arthropoda</taxon>
        <taxon>Hexapoda</taxon>
        <taxon>Insecta</taxon>
        <taxon>Pterygota</taxon>
        <taxon>Neoptera</taxon>
        <taxon>Endopterygota</taxon>
        <taxon>Coleoptera</taxon>
        <taxon>Polyphaga</taxon>
        <taxon>Cucujiformia</taxon>
        <taxon>Tenebrionidae</taxon>
        <taxon>Zophobas</taxon>
    </lineage>
</organism>
<feature type="transmembrane region" description="Helical" evidence="1">
    <location>
        <begin position="83"/>
        <end position="107"/>
    </location>
</feature>
<dbReference type="Proteomes" id="UP001168821">
    <property type="component" value="Unassembled WGS sequence"/>
</dbReference>
<feature type="transmembrane region" description="Helical" evidence="1">
    <location>
        <begin position="58"/>
        <end position="77"/>
    </location>
</feature>
<gene>
    <name evidence="2" type="ORF">Zmor_010472</name>
</gene>
<keyword evidence="1" id="KW-0472">Membrane</keyword>
<evidence type="ECO:0000313" key="2">
    <source>
        <dbReference type="EMBL" id="KAJ3658751.1"/>
    </source>
</evidence>
<sequence>MSIEVQILPDKVRTFAQGVRRLFLKWSVQRPVLSMTCVIVGTVTLLPLVTAATLMPMALLLTYTGVLASHGIFYVTYNVFIQGLLLAMVIVALFIISFAVATSVSVFHSYRIFRRSVSIKKKE</sequence>